<evidence type="ECO:0000313" key="2">
    <source>
        <dbReference type="EMBL" id="CUW10040.1"/>
    </source>
</evidence>
<accession>A0AAN2UG37</accession>
<dbReference type="EMBL" id="FBTU01000016">
    <property type="protein sequence ID" value="CUW10040.1"/>
    <property type="molecule type" value="Genomic_DNA"/>
</dbReference>
<dbReference type="AlphaFoldDB" id="A0AAN2UG37"/>
<comment type="caution">
    <text evidence="2">The sequence shown here is derived from an EMBL/GenBank/DDBJ whole genome shotgun (WGS) entry which is preliminary data.</text>
</comment>
<sequence length="39" mass="4460">MFYIRKTLIDTIREVSKKRDLSLTGVAIRASIGEKSIYS</sequence>
<dbReference type="Proteomes" id="UP000198868">
    <property type="component" value="Unassembled WGS sequence"/>
</dbReference>
<organism evidence="2 3">
    <name type="scientific">Leuconostoc inhae</name>
    <dbReference type="NCBI Taxonomy" id="178001"/>
    <lineage>
        <taxon>Bacteria</taxon>
        <taxon>Bacillati</taxon>
        <taxon>Bacillota</taxon>
        <taxon>Bacilli</taxon>
        <taxon>Lactobacillales</taxon>
        <taxon>Lactobacillaceae</taxon>
        <taxon>Leuconostoc</taxon>
    </lineage>
</organism>
<reference evidence="3 4" key="1">
    <citation type="submission" date="2015-12" db="EMBL/GenBank/DDBJ databases">
        <authorList>
            <person name="Andreevskaya M."/>
        </authorList>
    </citation>
    <scope>NUCLEOTIDE SEQUENCE [LARGE SCALE GENOMIC DNA]</scope>
    <source>
        <strain evidence="1 4">KSL4-2</strain>
        <strain evidence="2 3">PL111</strain>
    </source>
</reference>
<evidence type="ECO:0000313" key="1">
    <source>
        <dbReference type="EMBL" id="CUW08984.1"/>
    </source>
</evidence>
<evidence type="ECO:0000313" key="3">
    <source>
        <dbReference type="Proteomes" id="UP000198868"/>
    </source>
</evidence>
<keyword evidence="4" id="KW-1185">Reference proteome</keyword>
<dbReference type="Proteomes" id="UP000199047">
    <property type="component" value="Unassembled WGS sequence"/>
</dbReference>
<protein>
    <submittedName>
        <fullName evidence="2">Uncharacterized protein</fullName>
    </submittedName>
</protein>
<gene>
    <name evidence="1" type="ORF">KSL4_1487</name>
    <name evidence="2" type="ORF">PL111_1544</name>
</gene>
<proteinExistence type="predicted"/>
<name>A0AAN2UG37_9LACO</name>
<evidence type="ECO:0000313" key="4">
    <source>
        <dbReference type="Proteomes" id="UP000199047"/>
    </source>
</evidence>
<dbReference type="EMBL" id="FBTB01000010">
    <property type="protein sequence ID" value="CUW08984.1"/>
    <property type="molecule type" value="Genomic_DNA"/>
</dbReference>